<keyword evidence="7" id="KW-0653">Protein transport</keyword>
<feature type="region of interest" description="Disordered" evidence="9">
    <location>
        <begin position="149"/>
        <end position="361"/>
    </location>
</feature>
<gene>
    <name evidence="12" type="ORF">RIF29_18037</name>
</gene>
<keyword evidence="13" id="KW-1185">Reference proteome</keyword>
<evidence type="ECO:0000313" key="12">
    <source>
        <dbReference type="EMBL" id="KAK7276891.1"/>
    </source>
</evidence>
<sequence length="480" mass="53259">MANENEPAKLLLPYLQRADELQKHEPLVAYYCRLYAMERGLKIPQNERTKTTNALLVSLMKQLEKDKKSIQLGPEDNLYLEGFALNVFGKADKQDRAGRADLNTAKTFYAASIFFEILNQFGALQPDLEQKQKYAVWKAADIRKAMKEGRKPIAGPPAGDEDLSVPSSTPSNRYDSGTNETTVTSPGSESDPSHNYQNPVNYQNLPSTYPAPTFHDTLNDPHSTNIPPSLQFPDRVNNNKPHSSNVSPSSHPYASSGYPSQDYHPPPPSQDYHPPPPSQDYHPPPPSHDYHPPPPSQDYHSPPSSQDYHPPPSSQDYHPPPPARSETSYPEPYVHQQYSQDHSQHIGPNYPSHETPSYPNFQSYPSFTESCLPSVPSNSNYTYYQGSDAYNSSQSAPLTTNPSSSLQHSSSSRNGTVSEPNPTAQTYQYDSNYQPTPEKIAEAHKAARFAVGALAFDDVSVAVDFLKKSLELLTNPSAGQ</sequence>
<feature type="domain" description="Vta1/callose synthase N-terminal" evidence="10">
    <location>
        <begin position="12"/>
        <end position="148"/>
    </location>
</feature>
<feature type="region of interest" description="Disordered" evidence="9">
    <location>
        <begin position="391"/>
        <end position="431"/>
    </location>
</feature>
<name>A0AAN9FKI6_CROPI</name>
<evidence type="ECO:0000256" key="2">
    <source>
        <dbReference type="ARBA" id="ARBA00004496"/>
    </source>
</evidence>
<protein>
    <submittedName>
        <fullName evidence="12">Uncharacterized protein</fullName>
    </submittedName>
</protein>
<dbReference type="Gene3D" id="1.20.5.420">
    <property type="entry name" value="Immunoglobulin FC, subunit C"/>
    <property type="match status" value="1"/>
</dbReference>
<dbReference type="PANTHER" id="PTHR46009">
    <property type="entry name" value="VACUOLAR PROTEIN SORTING-ASSOCIATED PROTEIN VTA1 HOMOLOG"/>
    <property type="match status" value="1"/>
</dbReference>
<dbReference type="InterPro" id="IPR023175">
    <property type="entry name" value="Vta1/CALS_N_sf"/>
</dbReference>
<feature type="compositionally biased region" description="Low complexity" evidence="9">
    <location>
        <begin position="403"/>
        <end position="412"/>
    </location>
</feature>
<dbReference type="InterPro" id="IPR039431">
    <property type="entry name" value="Vta1/CALS_N"/>
</dbReference>
<evidence type="ECO:0000313" key="13">
    <source>
        <dbReference type="Proteomes" id="UP001372338"/>
    </source>
</evidence>
<evidence type="ECO:0000256" key="3">
    <source>
        <dbReference type="ARBA" id="ARBA00007895"/>
    </source>
</evidence>
<comment type="subcellular location">
    <subcellularLocation>
        <location evidence="2">Cytoplasm</location>
    </subcellularLocation>
    <subcellularLocation>
        <location evidence="1">Endosome membrane</location>
        <topology evidence="1">Peripheral membrane protein</topology>
    </subcellularLocation>
</comment>
<evidence type="ECO:0000256" key="8">
    <source>
        <dbReference type="ARBA" id="ARBA00023136"/>
    </source>
</evidence>
<keyword evidence="4" id="KW-0813">Transport</keyword>
<dbReference type="EMBL" id="JAYWIO010000003">
    <property type="protein sequence ID" value="KAK7276891.1"/>
    <property type="molecule type" value="Genomic_DNA"/>
</dbReference>
<feature type="compositionally biased region" description="Low complexity" evidence="9">
    <location>
        <begin position="297"/>
        <end position="308"/>
    </location>
</feature>
<keyword evidence="5" id="KW-0963">Cytoplasm</keyword>
<feature type="domain" description="Vta1 C-terminal" evidence="11">
    <location>
        <begin position="437"/>
        <end position="474"/>
    </location>
</feature>
<organism evidence="12 13">
    <name type="scientific">Crotalaria pallida</name>
    <name type="common">Smooth rattlebox</name>
    <name type="synonym">Crotalaria striata</name>
    <dbReference type="NCBI Taxonomy" id="3830"/>
    <lineage>
        <taxon>Eukaryota</taxon>
        <taxon>Viridiplantae</taxon>
        <taxon>Streptophyta</taxon>
        <taxon>Embryophyta</taxon>
        <taxon>Tracheophyta</taxon>
        <taxon>Spermatophyta</taxon>
        <taxon>Magnoliopsida</taxon>
        <taxon>eudicotyledons</taxon>
        <taxon>Gunneridae</taxon>
        <taxon>Pentapetalae</taxon>
        <taxon>rosids</taxon>
        <taxon>fabids</taxon>
        <taxon>Fabales</taxon>
        <taxon>Fabaceae</taxon>
        <taxon>Papilionoideae</taxon>
        <taxon>50 kb inversion clade</taxon>
        <taxon>genistoids sensu lato</taxon>
        <taxon>core genistoids</taxon>
        <taxon>Crotalarieae</taxon>
        <taxon>Crotalaria</taxon>
    </lineage>
</organism>
<feature type="compositionally biased region" description="Polar residues" evidence="9">
    <location>
        <begin position="352"/>
        <end position="361"/>
    </location>
</feature>
<comment type="similarity">
    <text evidence="3">Belongs to the VTA1 family.</text>
</comment>
<dbReference type="GO" id="GO:0010008">
    <property type="term" value="C:endosome membrane"/>
    <property type="evidence" value="ECO:0007669"/>
    <property type="project" value="UniProtKB-SubCell"/>
</dbReference>
<feature type="compositionally biased region" description="Polar residues" evidence="9">
    <location>
        <begin position="165"/>
        <end position="207"/>
    </location>
</feature>
<dbReference type="InterPro" id="IPR044538">
    <property type="entry name" value="Vta1-like"/>
</dbReference>
<feature type="compositionally biased region" description="Polar residues" evidence="9">
    <location>
        <begin position="391"/>
        <end position="402"/>
    </location>
</feature>
<dbReference type="PANTHER" id="PTHR46009:SF1">
    <property type="entry name" value="VACUOLAR PROTEIN SORTING-ASSOCIATED PROTEIN VTA1 HOMOLOG"/>
    <property type="match status" value="1"/>
</dbReference>
<evidence type="ECO:0000259" key="10">
    <source>
        <dbReference type="Pfam" id="PF04652"/>
    </source>
</evidence>
<evidence type="ECO:0000256" key="9">
    <source>
        <dbReference type="SAM" id="MobiDB-lite"/>
    </source>
</evidence>
<dbReference type="Gene3D" id="1.25.40.270">
    <property type="entry name" value="Vacuolar protein sorting-associated protein vta1"/>
    <property type="match status" value="1"/>
</dbReference>
<dbReference type="Pfam" id="PF18097">
    <property type="entry name" value="Vta1_C"/>
    <property type="match status" value="1"/>
</dbReference>
<dbReference type="GO" id="GO:0005771">
    <property type="term" value="C:multivesicular body"/>
    <property type="evidence" value="ECO:0007669"/>
    <property type="project" value="TreeGrafter"/>
</dbReference>
<evidence type="ECO:0000256" key="6">
    <source>
        <dbReference type="ARBA" id="ARBA00022753"/>
    </source>
</evidence>
<dbReference type="GO" id="GO:0032511">
    <property type="term" value="P:late endosome to vacuole transport via multivesicular body sorting pathway"/>
    <property type="evidence" value="ECO:0007669"/>
    <property type="project" value="InterPro"/>
</dbReference>
<dbReference type="Pfam" id="PF04652">
    <property type="entry name" value="Vta1"/>
    <property type="match status" value="1"/>
</dbReference>
<keyword evidence="8" id="KW-0472">Membrane</keyword>
<evidence type="ECO:0000256" key="1">
    <source>
        <dbReference type="ARBA" id="ARBA00004481"/>
    </source>
</evidence>
<comment type="caution">
    <text evidence="12">The sequence shown here is derived from an EMBL/GenBank/DDBJ whole genome shotgun (WGS) entry which is preliminary data.</text>
</comment>
<feature type="compositionally biased region" description="Polar residues" evidence="9">
    <location>
        <begin position="413"/>
        <end position="431"/>
    </location>
</feature>
<accession>A0AAN9FKI6</accession>
<dbReference type="Proteomes" id="UP001372338">
    <property type="component" value="Unassembled WGS sequence"/>
</dbReference>
<feature type="compositionally biased region" description="Low complexity" evidence="9">
    <location>
        <begin position="236"/>
        <end position="263"/>
    </location>
</feature>
<feature type="compositionally biased region" description="Pro residues" evidence="9">
    <location>
        <begin position="264"/>
        <end position="296"/>
    </location>
</feature>
<feature type="compositionally biased region" description="Pro residues" evidence="9">
    <location>
        <begin position="309"/>
        <end position="323"/>
    </location>
</feature>
<evidence type="ECO:0000256" key="7">
    <source>
        <dbReference type="ARBA" id="ARBA00022927"/>
    </source>
</evidence>
<evidence type="ECO:0000256" key="4">
    <source>
        <dbReference type="ARBA" id="ARBA00022448"/>
    </source>
</evidence>
<dbReference type="InterPro" id="IPR041212">
    <property type="entry name" value="Vta1_C"/>
</dbReference>
<proteinExistence type="inferred from homology"/>
<dbReference type="AlphaFoldDB" id="A0AAN9FKI6"/>
<evidence type="ECO:0000259" key="11">
    <source>
        <dbReference type="Pfam" id="PF18097"/>
    </source>
</evidence>
<keyword evidence="6" id="KW-0967">Endosome</keyword>
<dbReference type="GO" id="GO:0015031">
    <property type="term" value="P:protein transport"/>
    <property type="evidence" value="ECO:0007669"/>
    <property type="project" value="UniProtKB-KW"/>
</dbReference>
<reference evidence="12 13" key="1">
    <citation type="submission" date="2024-01" db="EMBL/GenBank/DDBJ databases">
        <title>The genomes of 5 underutilized Papilionoideae crops provide insights into root nodulation and disease resistanc.</title>
        <authorList>
            <person name="Yuan L."/>
        </authorList>
    </citation>
    <scope>NUCLEOTIDE SEQUENCE [LARGE SCALE GENOMIC DNA]</scope>
    <source>
        <strain evidence="12">ZHUSHIDOU_FW_LH</strain>
        <tissue evidence="12">Leaf</tissue>
    </source>
</reference>
<evidence type="ECO:0000256" key="5">
    <source>
        <dbReference type="ARBA" id="ARBA00022490"/>
    </source>
</evidence>